<keyword evidence="1" id="KW-1133">Transmembrane helix</keyword>
<sequence length="138" mass="15608">MKLQNVRWNWLKAMYIYSAVIASAFGLGILLAPDMMISIFKLPPQEPVMFGITGGADLSVGICCILALVLKTPLKFSPVLFFQMTYKLLWSIFVILPILFRGELQGYGWFFFLSYLTFIIGDIIAIPFAYIFSSNEAE</sequence>
<keyword evidence="3" id="KW-1185">Reference proteome</keyword>
<feature type="transmembrane region" description="Helical" evidence="1">
    <location>
        <begin position="76"/>
        <end position="100"/>
    </location>
</feature>
<evidence type="ECO:0000313" key="2">
    <source>
        <dbReference type="EMBL" id="SDU28509.1"/>
    </source>
</evidence>
<feature type="transmembrane region" description="Helical" evidence="1">
    <location>
        <begin position="48"/>
        <end position="70"/>
    </location>
</feature>
<name>A0A1H2H9U1_9BACT</name>
<evidence type="ECO:0000256" key="1">
    <source>
        <dbReference type="SAM" id="Phobius"/>
    </source>
</evidence>
<accession>A0A1H2H9U1</accession>
<organism evidence="2 3">
    <name type="scientific">Desulfobacula phenolica</name>
    <dbReference type="NCBI Taxonomy" id="90732"/>
    <lineage>
        <taxon>Bacteria</taxon>
        <taxon>Pseudomonadati</taxon>
        <taxon>Thermodesulfobacteriota</taxon>
        <taxon>Desulfobacteria</taxon>
        <taxon>Desulfobacterales</taxon>
        <taxon>Desulfobacteraceae</taxon>
        <taxon>Desulfobacula</taxon>
    </lineage>
</organism>
<keyword evidence="1" id="KW-0472">Membrane</keyword>
<feature type="transmembrane region" description="Helical" evidence="1">
    <location>
        <begin position="15"/>
        <end position="36"/>
    </location>
</feature>
<keyword evidence="1" id="KW-0812">Transmembrane</keyword>
<reference evidence="3" key="1">
    <citation type="submission" date="2016-10" db="EMBL/GenBank/DDBJ databases">
        <authorList>
            <person name="Varghese N."/>
            <person name="Submissions S."/>
        </authorList>
    </citation>
    <scope>NUCLEOTIDE SEQUENCE [LARGE SCALE GENOMIC DNA]</scope>
    <source>
        <strain evidence="3">DSM 3384</strain>
    </source>
</reference>
<dbReference type="AlphaFoldDB" id="A0A1H2H9U1"/>
<protein>
    <submittedName>
        <fullName evidence="2">Uncharacterized protein</fullName>
    </submittedName>
</protein>
<feature type="transmembrane region" description="Helical" evidence="1">
    <location>
        <begin position="107"/>
        <end position="132"/>
    </location>
</feature>
<gene>
    <name evidence="2" type="ORF">SAMN04487931_106119</name>
</gene>
<dbReference type="EMBL" id="FNLL01000006">
    <property type="protein sequence ID" value="SDU28509.1"/>
    <property type="molecule type" value="Genomic_DNA"/>
</dbReference>
<evidence type="ECO:0000313" key="3">
    <source>
        <dbReference type="Proteomes" id="UP000199608"/>
    </source>
</evidence>
<dbReference type="RefSeq" id="WP_014958603.1">
    <property type="nucleotide sequence ID" value="NZ_FNLL01000006.1"/>
</dbReference>
<proteinExistence type="predicted"/>
<dbReference type="Proteomes" id="UP000199608">
    <property type="component" value="Unassembled WGS sequence"/>
</dbReference>